<evidence type="ECO:0000256" key="1">
    <source>
        <dbReference type="SAM" id="MobiDB-lite"/>
    </source>
</evidence>
<evidence type="ECO:0000313" key="3">
    <source>
        <dbReference type="Proteomes" id="UP000657574"/>
    </source>
</evidence>
<protein>
    <submittedName>
        <fullName evidence="2">Uncharacterized protein</fullName>
    </submittedName>
</protein>
<comment type="caution">
    <text evidence="2">The sequence shown here is derived from an EMBL/GenBank/DDBJ whole genome shotgun (WGS) entry which is preliminary data.</text>
</comment>
<proteinExistence type="predicted"/>
<dbReference type="EMBL" id="BMQA01000050">
    <property type="protein sequence ID" value="GGJ55891.1"/>
    <property type="molecule type" value="Genomic_DNA"/>
</dbReference>
<name>A0A917LD00_9ACTN</name>
<feature type="region of interest" description="Disordered" evidence="1">
    <location>
        <begin position="97"/>
        <end position="116"/>
    </location>
</feature>
<feature type="region of interest" description="Disordered" evidence="1">
    <location>
        <begin position="1"/>
        <end position="33"/>
    </location>
</feature>
<organism evidence="2 3">
    <name type="scientific">Streptomyces brasiliensis</name>
    <dbReference type="NCBI Taxonomy" id="1954"/>
    <lineage>
        <taxon>Bacteria</taxon>
        <taxon>Bacillati</taxon>
        <taxon>Actinomycetota</taxon>
        <taxon>Actinomycetes</taxon>
        <taxon>Kitasatosporales</taxon>
        <taxon>Streptomycetaceae</taxon>
        <taxon>Streptomyces</taxon>
    </lineage>
</organism>
<accession>A0A917LD00</accession>
<gene>
    <name evidence="2" type="ORF">GCM10010121_078100</name>
</gene>
<evidence type="ECO:0000313" key="2">
    <source>
        <dbReference type="EMBL" id="GGJ55891.1"/>
    </source>
</evidence>
<reference evidence="2" key="1">
    <citation type="journal article" date="2014" name="Int. J. Syst. Evol. Microbiol.">
        <title>Complete genome sequence of Corynebacterium casei LMG S-19264T (=DSM 44701T), isolated from a smear-ripened cheese.</title>
        <authorList>
            <consortium name="US DOE Joint Genome Institute (JGI-PGF)"/>
            <person name="Walter F."/>
            <person name="Albersmeier A."/>
            <person name="Kalinowski J."/>
            <person name="Ruckert C."/>
        </authorList>
    </citation>
    <scope>NUCLEOTIDE SEQUENCE</scope>
    <source>
        <strain evidence="2">JCM 3086</strain>
    </source>
</reference>
<reference evidence="2" key="2">
    <citation type="submission" date="2020-09" db="EMBL/GenBank/DDBJ databases">
        <authorList>
            <person name="Sun Q."/>
            <person name="Ohkuma M."/>
        </authorList>
    </citation>
    <scope>NUCLEOTIDE SEQUENCE</scope>
    <source>
        <strain evidence="2">JCM 3086</strain>
    </source>
</reference>
<keyword evidence="3" id="KW-1185">Reference proteome</keyword>
<sequence>MRECADGACTPRPSGRFRRPGLYDGPAEVFSPPPREQRYAVHQTAGDLESPFPPKSVQPGGEDPGCLHAECRDRAETWACRFVRLYGVSSRKAVREITGEETEPSVPGSAEYGIEL</sequence>
<dbReference type="AlphaFoldDB" id="A0A917LD00"/>
<dbReference type="Proteomes" id="UP000657574">
    <property type="component" value="Unassembled WGS sequence"/>
</dbReference>